<keyword evidence="7 10" id="KW-0472">Membrane</keyword>
<dbReference type="AlphaFoldDB" id="A0A7D4DVW8"/>
<dbReference type="EMBL" id="CP053985">
    <property type="protein sequence ID" value="QKH34532.1"/>
    <property type="molecule type" value="Genomic_DNA"/>
</dbReference>
<keyword evidence="8 15" id="KW-0675">Receptor</keyword>
<dbReference type="InterPro" id="IPR039426">
    <property type="entry name" value="TonB-dep_rcpt-like"/>
</dbReference>
<sequence>MTSPVLRQLASSLTLSALGLSTALAQEAGQLRVAPASQAVPSLAPVVVSGQSLTRALDPGPQQAQTELQTVPGGTNLAQPQQEVRLITLRDALDYQPGVIVQEFFGGLDQPRLNIRGSGIQSNPLSRGILLMQDSLPLNDADGSFIISLLEPRNAGLVTVRRGANALSPGATTLGGEVDFQSLTGTQSDVIRLGSGSFGTRNLTLSKGFEDERLDGRFSFGYDKSDGYRHHSSSERSSFQGNLGFRRGTFENRTYLSYTDLKFDIPQPVPKARMYQDPRSVLGDGNTPQDLANNVYKRDPHRDTSQFRIANRSYWGTDALNQTAGIYWQRTNDDFTNPQVANVTDGDTYGLVWQLAGKAGSVDYRVALDWQRSDMDRDLYAIRPADGRRLQRFGAYDLKAENRSALVGLDWHVTEQLSLVGDLKYTQAVRDARERNSGKTLDQDWNYATPRLGIIWQPAATQRWYANVSRSNEAPTFWEIVNGEVPAPMNPATAVTSMSKLDLQRALTYEVGGDGTFNVAGRDLNWTVSLYRSNVEDELMSVTNANGTPAGTYNYAGRTRHQGIEAGINGSLPSPGEGVFDYRIAYTLSDFRFRSGEYQGNRIAGVPRHLLSAEVMYRLGGWRFGPNLRWLMSDTETNHANAPGTQQNAYALLGFKVAYEHDAHWSGYVQADNLTDKTYASSYAIRNTATPAMPIFLPGNGRSFSAGVAYRF</sequence>
<proteinExistence type="inferred from homology"/>
<feature type="signal peptide" evidence="12">
    <location>
        <begin position="1"/>
        <end position="25"/>
    </location>
</feature>
<dbReference type="PROSITE" id="PS52016">
    <property type="entry name" value="TONB_DEPENDENT_REC_3"/>
    <property type="match status" value="1"/>
</dbReference>
<keyword evidence="16" id="KW-1185">Reference proteome</keyword>
<keyword evidence="9 10" id="KW-0998">Cell outer membrane</keyword>
<dbReference type="SUPFAM" id="SSF56935">
    <property type="entry name" value="Porins"/>
    <property type="match status" value="1"/>
</dbReference>
<gene>
    <name evidence="15" type="ORF">FOC84_06020</name>
</gene>
<evidence type="ECO:0000256" key="10">
    <source>
        <dbReference type="PROSITE-ProRule" id="PRU01360"/>
    </source>
</evidence>
<evidence type="ECO:0000256" key="12">
    <source>
        <dbReference type="SAM" id="SignalP"/>
    </source>
</evidence>
<dbReference type="PANTHER" id="PTHR30069:SF28">
    <property type="entry name" value="TONB-DEPENDENT RECEPTOR YNCD-RELATED"/>
    <property type="match status" value="1"/>
</dbReference>
<comment type="similarity">
    <text evidence="2 10 11">Belongs to the TonB-dependent receptor family.</text>
</comment>
<evidence type="ECO:0000259" key="13">
    <source>
        <dbReference type="Pfam" id="PF00593"/>
    </source>
</evidence>
<keyword evidence="12" id="KW-0732">Signal</keyword>
<feature type="domain" description="TonB-dependent receptor-like beta-barrel" evidence="13">
    <location>
        <begin position="236"/>
        <end position="674"/>
    </location>
</feature>
<accession>A0A7D4DVW8</accession>
<keyword evidence="4 10" id="KW-1134">Transmembrane beta strand</keyword>
<organism evidence="15 16">
    <name type="scientific">Achromobacter pestifer</name>
    <dbReference type="NCBI Taxonomy" id="1353889"/>
    <lineage>
        <taxon>Bacteria</taxon>
        <taxon>Pseudomonadati</taxon>
        <taxon>Pseudomonadota</taxon>
        <taxon>Betaproteobacteria</taxon>
        <taxon>Burkholderiales</taxon>
        <taxon>Alcaligenaceae</taxon>
        <taxon>Achromobacter</taxon>
    </lineage>
</organism>
<dbReference type="KEGG" id="apes:FOC84_06020"/>
<evidence type="ECO:0000256" key="8">
    <source>
        <dbReference type="ARBA" id="ARBA00023170"/>
    </source>
</evidence>
<evidence type="ECO:0000259" key="14">
    <source>
        <dbReference type="Pfam" id="PF07715"/>
    </source>
</evidence>
<dbReference type="RefSeq" id="WP_173143624.1">
    <property type="nucleotide sequence ID" value="NZ_CP053985.1"/>
</dbReference>
<evidence type="ECO:0000256" key="5">
    <source>
        <dbReference type="ARBA" id="ARBA00022692"/>
    </source>
</evidence>
<evidence type="ECO:0000256" key="2">
    <source>
        <dbReference type="ARBA" id="ARBA00009810"/>
    </source>
</evidence>
<dbReference type="Pfam" id="PF00593">
    <property type="entry name" value="TonB_dep_Rec_b-barrel"/>
    <property type="match status" value="1"/>
</dbReference>
<evidence type="ECO:0000256" key="11">
    <source>
        <dbReference type="RuleBase" id="RU003357"/>
    </source>
</evidence>
<dbReference type="InterPro" id="IPR037066">
    <property type="entry name" value="Plug_dom_sf"/>
</dbReference>
<dbReference type="InterPro" id="IPR012910">
    <property type="entry name" value="Plug_dom"/>
</dbReference>
<reference evidence="15 16" key="1">
    <citation type="submission" date="2020-05" db="EMBL/GenBank/DDBJ databases">
        <title>FDA dAtabase for Regulatory Grade micrObial Sequences (FDA-ARGOS): Supporting development and validation of Infectious Disease Dx tests.</title>
        <authorList>
            <person name="Sproer C."/>
            <person name="Gronow S."/>
            <person name="Severitt S."/>
            <person name="Schroder I."/>
            <person name="Tallon L."/>
            <person name="Sadzewicz L."/>
            <person name="Zhao X."/>
            <person name="Vavikolanu K."/>
            <person name="Mehta A."/>
            <person name="Aluvathingal J."/>
            <person name="Nadendla S."/>
            <person name="Myers T."/>
            <person name="Yan Y."/>
            <person name="Sichtig H."/>
        </authorList>
    </citation>
    <scope>NUCLEOTIDE SEQUENCE [LARGE SCALE GENOMIC DNA]</scope>
    <source>
        <strain evidence="15 16">FDAARGOS_790</strain>
    </source>
</reference>
<feature type="chain" id="PRO_5028836401" evidence="12">
    <location>
        <begin position="26"/>
        <end position="712"/>
    </location>
</feature>
<dbReference type="Proteomes" id="UP000500970">
    <property type="component" value="Chromosome"/>
</dbReference>
<evidence type="ECO:0000256" key="4">
    <source>
        <dbReference type="ARBA" id="ARBA00022452"/>
    </source>
</evidence>
<comment type="subcellular location">
    <subcellularLocation>
        <location evidence="1 10">Cell outer membrane</location>
        <topology evidence="1 10">Multi-pass membrane protein</topology>
    </subcellularLocation>
</comment>
<evidence type="ECO:0000256" key="7">
    <source>
        <dbReference type="ARBA" id="ARBA00023136"/>
    </source>
</evidence>
<dbReference type="GO" id="GO:0015344">
    <property type="term" value="F:siderophore uptake transmembrane transporter activity"/>
    <property type="evidence" value="ECO:0007669"/>
    <property type="project" value="TreeGrafter"/>
</dbReference>
<evidence type="ECO:0000256" key="3">
    <source>
        <dbReference type="ARBA" id="ARBA00022448"/>
    </source>
</evidence>
<keyword evidence="6 11" id="KW-0798">TonB box</keyword>
<evidence type="ECO:0000256" key="9">
    <source>
        <dbReference type="ARBA" id="ARBA00023237"/>
    </source>
</evidence>
<dbReference type="InterPro" id="IPR000531">
    <property type="entry name" value="Beta-barrel_TonB"/>
</dbReference>
<evidence type="ECO:0000313" key="15">
    <source>
        <dbReference type="EMBL" id="QKH34532.1"/>
    </source>
</evidence>
<dbReference type="GO" id="GO:0044718">
    <property type="term" value="P:siderophore transmembrane transport"/>
    <property type="evidence" value="ECO:0007669"/>
    <property type="project" value="TreeGrafter"/>
</dbReference>
<evidence type="ECO:0000256" key="1">
    <source>
        <dbReference type="ARBA" id="ARBA00004571"/>
    </source>
</evidence>
<dbReference type="Gene3D" id="2.170.130.10">
    <property type="entry name" value="TonB-dependent receptor, plug domain"/>
    <property type="match status" value="1"/>
</dbReference>
<evidence type="ECO:0000313" key="16">
    <source>
        <dbReference type="Proteomes" id="UP000500970"/>
    </source>
</evidence>
<dbReference type="Pfam" id="PF07715">
    <property type="entry name" value="Plug"/>
    <property type="match status" value="1"/>
</dbReference>
<name>A0A7D4DVW8_9BURK</name>
<dbReference type="InterPro" id="IPR036942">
    <property type="entry name" value="Beta-barrel_TonB_sf"/>
</dbReference>
<protein>
    <submittedName>
        <fullName evidence="15">TonB-dependent receptor</fullName>
    </submittedName>
</protein>
<dbReference type="PANTHER" id="PTHR30069">
    <property type="entry name" value="TONB-DEPENDENT OUTER MEMBRANE RECEPTOR"/>
    <property type="match status" value="1"/>
</dbReference>
<dbReference type="Gene3D" id="2.40.170.20">
    <property type="entry name" value="TonB-dependent receptor, beta-barrel domain"/>
    <property type="match status" value="1"/>
</dbReference>
<keyword evidence="5 10" id="KW-0812">Transmembrane</keyword>
<evidence type="ECO:0000256" key="6">
    <source>
        <dbReference type="ARBA" id="ARBA00023077"/>
    </source>
</evidence>
<keyword evidence="3 10" id="KW-0813">Transport</keyword>
<dbReference type="GO" id="GO:0009279">
    <property type="term" value="C:cell outer membrane"/>
    <property type="evidence" value="ECO:0007669"/>
    <property type="project" value="UniProtKB-SubCell"/>
</dbReference>
<feature type="domain" description="TonB-dependent receptor plug" evidence="14">
    <location>
        <begin position="87"/>
        <end position="176"/>
    </location>
</feature>